<dbReference type="EMBL" id="KZ679260">
    <property type="protein sequence ID" value="PTB42685.1"/>
    <property type="molecule type" value="Genomic_DNA"/>
</dbReference>
<sequence length="269" mass="29361">MLGLLEAAALGEALATTGLTPPVPASGTARRARRPARMYRRGQFGLRSHCNRQAGYKPCAAHAWRGRARLAQGTNLAAGTQCRKVVCRSALPMTKIGRQSQPRQFFFSRNKPEGSRPVLAASSPGSESAFAPPAPHYSHLIDRTKRARKRESGSGPCAARLAIVSPDGSPRAALVLETVRVWALIREFRVVTAFASLDEALFEQKPGRPSHLRWPVDTSKLALSRSGLHLAESQRKHSGRTMASVGSRWRCDGTCGGLHQWLRWAAVDR</sequence>
<accession>A0A2T3ZD03</accession>
<protein>
    <submittedName>
        <fullName evidence="2">Uncharacterized protein</fullName>
    </submittedName>
</protein>
<proteinExistence type="predicted"/>
<gene>
    <name evidence="2" type="ORF">M441DRAFT_456878</name>
</gene>
<feature type="region of interest" description="Disordered" evidence="1">
    <location>
        <begin position="108"/>
        <end position="136"/>
    </location>
</feature>
<dbReference type="AlphaFoldDB" id="A0A2T3ZD03"/>
<organism evidence="2 3">
    <name type="scientific">Trichoderma asperellum (strain ATCC 204424 / CBS 433.97 / NBRC 101777)</name>
    <dbReference type="NCBI Taxonomy" id="1042311"/>
    <lineage>
        <taxon>Eukaryota</taxon>
        <taxon>Fungi</taxon>
        <taxon>Dikarya</taxon>
        <taxon>Ascomycota</taxon>
        <taxon>Pezizomycotina</taxon>
        <taxon>Sordariomycetes</taxon>
        <taxon>Hypocreomycetidae</taxon>
        <taxon>Hypocreales</taxon>
        <taxon>Hypocreaceae</taxon>
        <taxon>Trichoderma</taxon>
    </lineage>
</organism>
<evidence type="ECO:0000256" key="1">
    <source>
        <dbReference type="SAM" id="MobiDB-lite"/>
    </source>
</evidence>
<dbReference type="Proteomes" id="UP000240493">
    <property type="component" value="Unassembled WGS sequence"/>
</dbReference>
<keyword evidence="3" id="KW-1185">Reference proteome</keyword>
<name>A0A2T3ZD03_TRIA4</name>
<dbReference type="OrthoDB" id="10664496at2759"/>
<reference evidence="2 3" key="1">
    <citation type="submission" date="2016-07" db="EMBL/GenBank/DDBJ databases">
        <title>Multiple horizontal gene transfer events from other fungi enriched the ability of initially mycotrophic Trichoderma (Ascomycota) to feed on dead plant biomass.</title>
        <authorList>
            <consortium name="DOE Joint Genome Institute"/>
            <person name="Aerts A."/>
            <person name="Atanasova L."/>
            <person name="Chenthamara K."/>
            <person name="Zhang J."/>
            <person name="Grujic M."/>
            <person name="Henrissat B."/>
            <person name="Kuo A."/>
            <person name="Salamov A."/>
            <person name="Lipzen A."/>
            <person name="Labutti K."/>
            <person name="Barry K."/>
            <person name="Miao Y."/>
            <person name="Rahimi M.J."/>
            <person name="Shen Q."/>
            <person name="Grigoriev I.V."/>
            <person name="Kubicek C.P."/>
            <person name="Druzhinina I.S."/>
        </authorList>
    </citation>
    <scope>NUCLEOTIDE SEQUENCE [LARGE SCALE GENOMIC DNA]</scope>
    <source>
        <strain evidence="2 3">CBS 433.97</strain>
    </source>
</reference>
<evidence type="ECO:0000313" key="3">
    <source>
        <dbReference type="Proteomes" id="UP000240493"/>
    </source>
</evidence>
<evidence type="ECO:0000313" key="2">
    <source>
        <dbReference type="EMBL" id="PTB42685.1"/>
    </source>
</evidence>